<comment type="cofactor">
    <cofactor evidence="1">
        <name>heme</name>
        <dbReference type="ChEBI" id="CHEBI:30413"/>
    </cofactor>
</comment>
<keyword evidence="11" id="KW-0472">Membrane</keyword>
<dbReference type="GO" id="GO:0004497">
    <property type="term" value="F:monooxygenase activity"/>
    <property type="evidence" value="ECO:0007669"/>
    <property type="project" value="UniProtKB-KW"/>
</dbReference>
<dbReference type="GO" id="GO:0005506">
    <property type="term" value="F:iron ion binding"/>
    <property type="evidence" value="ECO:0007669"/>
    <property type="project" value="InterPro"/>
</dbReference>
<reference evidence="12" key="3">
    <citation type="submission" date="2022-06" db="UniProtKB">
        <authorList>
            <consortium name="EnsemblPlants"/>
        </authorList>
    </citation>
    <scope>IDENTIFICATION</scope>
</reference>
<keyword evidence="13" id="KW-1185">Reference proteome</keyword>
<evidence type="ECO:0000256" key="3">
    <source>
        <dbReference type="ARBA" id="ARBA00010617"/>
    </source>
</evidence>
<reference evidence="13" key="1">
    <citation type="journal article" date="2013" name="Nature">
        <title>Draft genome of the wheat A-genome progenitor Triticum urartu.</title>
        <authorList>
            <person name="Ling H.Q."/>
            <person name="Zhao S."/>
            <person name="Liu D."/>
            <person name="Wang J."/>
            <person name="Sun H."/>
            <person name="Zhang C."/>
            <person name="Fan H."/>
            <person name="Li D."/>
            <person name="Dong L."/>
            <person name="Tao Y."/>
            <person name="Gao C."/>
            <person name="Wu H."/>
            <person name="Li Y."/>
            <person name="Cui Y."/>
            <person name="Guo X."/>
            <person name="Zheng S."/>
            <person name="Wang B."/>
            <person name="Yu K."/>
            <person name="Liang Q."/>
            <person name="Yang W."/>
            <person name="Lou X."/>
            <person name="Chen J."/>
            <person name="Feng M."/>
            <person name="Jian J."/>
            <person name="Zhang X."/>
            <person name="Luo G."/>
            <person name="Jiang Y."/>
            <person name="Liu J."/>
            <person name="Wang Z."/>
            <person name="Sha Y."/>
            <person name="Zhang B."/>
            <person name="Wu H."/>
            <person name="Tang D."/>
            <person name="Shen Q."/>
            <person name="Xue P."/>
            <person name="Zou S."/>
            <person name="Wang X."/>
            <person name="Liu X."/>
            <person name="Wang F."/>
            <person name="Yang Y."/>
            <person name="An X."/>
            <person name="Dong Z."/>
            <person name="Zhang K."/>
            <person name="Zhang X."/>
            <person name="Luo M.C."/>
            <person name="Dvorak J."/>
            <person name="Tong Y."/>
            <person name="Wang J."/>
            <person name="Yang H."/>
            <person name="Li Z."/>
            <person name="Wang D."/>
            <person name="Zhang A."/>
            <person name="Wang J."/>
        </authorList>
    </citation>
    <scope>NUCLEOTIDE SEQUENCE</scope>
    <source>
        <strain evidence="13">cv. G1812</strain>
    </source>
</reference>
<reference evidence="12" key="2">
    <citation type="submission" date="2018-03" db="EMBL/GenBank/DDBJ databases">
        <title>The Triticum urartu genome reveals the dynamic nature of wheat genome evolution.</title>
        <authorList>
            <person name="Ling H."/>
            <person name="Ma B."/>
            <person name="Shi X."/>
            <person name="Liu H."/>
            <person name="Dong L."/>
            <person name="Sun H."/>
            <person name="Cao Y."/>
            <person name="Gao Q."/>
            <person name="Zheng S."/>
            <person name="Li Y."/>
            <person name="Yu Y."/>
            <person name="Du H."/>
            <person name="Qi M."/>
            <person name="Li Y."/>
            <person name="Yu H."/>
            <person name="Cui Y."/>
            <person name="Wang N."/>
            <person name="Chen C."/>
            <person name="Wu H."/>
            <person name="Zhao Y."/>
            <person name="Zhang J."/>
            <person name="Li Y."/>
            <person name="Zhou W."/>
            <person name="Zhang B."/>
            <person name="Hu W."/>
            <person name="Eijk M."/>
            <person name="Tang J."/>
            <person name="Witsenboer H."/>
            <person name="Zhao S."/>
            <person name="Li Z."/>
            <person name="Zhang A."/>
            <person name="Wang D."/>
            <person name="Liang C."/>
        </authorList>
    </citation>
    <scope>NUCLEOTIDE SEQUENCE [LARGE SCALE GENOMIC DNA]</scope>
    <source>
        <strain evidence="12">cv. G1812</strain>
    </source>
</reference>
<dbReference type="InterPro" id="IPR052306">
    <property type="entry name" value="CYP450_71D"/>
</dbReference>
<dbReference type="Proteomes" id="UP000015106">
    <property type="component" value="Chromosome 6"/>
</dbReference>
<comment type="subcellular location">
    <subcellularLocation>
        <location evidence="2">Membrane</location>
        <topology evidence="2">Single-pass membrane protein</topology>
    </subcellularLocation>
</comment>
<dbReference type="PANTHER" id="PTHR47953:SF19">
    <property type="entry name" value="OS06G0641600 PROTEIN"/>
    <property type="match status" value="1"/>
</dbReference>
<keyword evidence="4" id="KW-0349">Heme</keyword>
<name>A0A8R7QV69_TRIUA</name>
<evidence type="ECO:0000256" key="7">
    <source>
        <dbReference type="ARBA" id="ARBA00022989"/>
    </source>
</evidence>
<evidence type="ECO:0000256" key="4">
    <source>
        <dbReference type="ARBA" id="ARBA00022617"/>
    </source>
</evidence>
<evidence type="ECO:0000256" key="6">
    <source>
        <dbReference type="ARBA" id="ARBA00022723"/>
    </source>
</evidence>
<dbReference type="InterPro" id="IPR036396">
    <property type="entry name" value="Cyt_P450_sf"/>
</dbReference>
<dbReference type="Gramene" id="TuG1812G0600003463.01.T01">
    <property type="protein sequence ID" value="TuG1812G0600003463.01.T01.cds288722"/>
    <property type="gene ID" value="TuG1812G0600003463.01"/>
</dbReference>
<evidence type="ECO:0000313" key="12">
    <source>
        <dbReference type="EnsemblPlants" id="TuG1812G0600003463.01.T01.cds288722"/>
    </source>
</evidence>
<proteinExistence type="inferred from homology"/>
<keyword evidence="7" id="KW-1133">Transmembrane helix</keyword>
<dbReference type="SUPFAM" id="SSF48264">
    <property type="entry name" value="Cytochrome P450"/>
    <property type="match status" value="1"/>
</dbReference>
<evidence type="ECO:0000256" key="5">
    <source>
        <dbReference type="ARBA" id="ARBA00022692"/>
    </source>
</evidence>
<dbReference type="PANTHER" id="PTHR47953">
    <property type="entry name" value="OS08G0105600 PROTEIN"/>
    <property type="match status" value="1"/>
</dbReference>
<dbReference type="GO" id="GO:0016020">
    <property type="term" value="C:membrane"/>
    <property type="evidence" value="ECO:0007669"/>
    <property type="project" value="UniProtKB-SubCell"/>
</dbReference>
<sequence>MPERFEGDGVVDFRGLDFEFTPFGVGRRIFPRIDFAYANLEISLASLIYHLDWELPPRVDPREIDMTEVFGAIVRRKAELFLRPIPHVPL</sequence>
<keyword evidence="6" id="KW-0479">Metal-binding</keyword>
<dbReference type="AlphaFoldDB" id="A0A8R7QV69"/>
<evidence type="ECO:0000313" key="13">
    <source>
        <dbReference type="Proteomes" id="UP000015106"/>
    </source>
</evidence>
<keyword evidence="5" id="KW-0812">Transmembrane</keyword>
<comment type="similarity">
    <text evidence="3">Belongs to the cytochrome P450 family.</text>
</comment>
<keyword evidence="9" id="KW-0408">Iron</keyword>
<evidence type="ECO:0000256" key="1">
    <source>
        <dbReference type="ARBA" id="ARBA00001971"/>
    </source>
</evidence>
<evidence type="ECO:0000256" key="8">
    <source>
        <dbReference type="ARBA" id="ARBA00023002"/>
    </source>
</evidence>
<evidence type="ECO:0000256" key="10">
    <source>
        <dbReference type="ARBA" id="ARBA00023033"/>
    </source>
</evidence>
<organism evidence="12 13">
    <name type="scientific">Triticum urartu</name>
    <name type="common">Red wild einkorn</name>
    <name type="synonym">Crithodium urartu</name>
    <dbReference type="NCBI Taxonomy" id="4572"/>
    <lineage>
        <taxon>Eukaryota</taxon>
        <taxon>Viridiplantae</taxon>
        <taxon>Streptophyta</taxon>
        <taxon>Embryophyta</taxon>
        <taxon>Tracheophyta</taxon>
        <taxon>Spermatophyta</taxon>
        <taxon>Magnoliopsida</taxon>
        <taxon>Liliopsida</taxon>
        <taxon>Poales</taxon>
        <taxon>Poaceae</taxon>
        <taxon>BOP clade</taxon>
        <taxon>Pooideae</taxon>
        <taxon>Triticodae</taxon>
        <taxon>Triticeae</taxon>
        <taxon>Triticinae</taxon>
        <taxon>Triticum</taxon>
    </lineage>
</organism>
<keyword evidence="10" id="KW-0503">Monooxygenase</keyword>
<evidence type="ECO:0000256" key="2">
    <source>
        <dbReference type="ARBA" id="ARBA00004167"/>
    </source>
</evidence>
<dbReference type="InterPro" id="IPR001128">
    <property type="entry name" value="Cyt_P450"/>
</dbReference>
<dbReference type="EnsemblPlants" id="TuG1812G0600003463.01.T01">
    <property type="protein sequence ID" value="TuG1812G0600003463.01.T01.cds288722"/>
    <property type="gene ID" value="TuG1812G0600003463.01"/>
</dbReference>
<accession>A0A8R7QV69</accession>
<evidence type="ECO:0000256" key="9">
    <source>
        <dbReference type="ARBA" id="ARBA00023004"/>
    </source>
</evidence>
<dbReference type="Pfam" id="PF00067">
    <property type="entry name" value="p450"/>
    <property type="match status" value="1"/>
</dbReference>
<dbReference type="GO" id="GO:0016705">
    <property type="term" value="F:oxidoreductase activity, acting on paired donors, with incorporation or reduction of molecular oxygen"/>
    <property type="evidence" value="ECO:0007669"/>
    <property type="project" value="InterPro"/>
</dbReference>
<dbReference type="Gene3D" id="1.10.630.10">
    <property type="entry name" value="Cytochrome P450"/>
    <property type="match status" value="1"/>
</dbReference>
<dbReference type="GO" id="GO:0020037">
    <property type="term" value="F:heme binding"/>
    <property type="evidence" value="ECO:0007669"/>
    <property type="project" value="InterPro"/>
</dbReference>
<keyword evidence="8" id="KW-0560">Oxidoreductase</keyword>
<protein>
    <submittedName>
        <fullName evidence="12">Uncharacterized protein</fullName>
    </submittedName>
</protein>
<evidence type="ECO:0000256" key="11">
    <source>
        <dbReference type="ARBA" id="ARBA00023136"/>
    </source>
</evidence>